<dbReference type="SUPFAM" id="SSF46689">
    <property type="entry name" value="Homeodomain-like"/>
    <property type="match status" value="1"/>
</dbReference>
<dbReference type="InterPro" id="IPR058031">
    <property type="entry name" value="AAA_lid_NorR"/>
</dbReference>
<dbReference type="EMBL" id="JAPUBN010000019">
    <property type="protein sequence ID" value="MCZ2722832.1"/>
    <property type="molecule type" value="Genomic_DNA"/>
</dbReference>
<dbReference type="Pfam" id="PF14532">
    <property type="entry name" value="Sigma54_activ_2"/>
    <property type="match status" value="1"/>
</dbReference>
<dbReference type="InterPro" id="IPR013767">
    <property type="entry name" value="PAS_fold"/>
</dbReference>
<name>A0ABT4JWT4_9GAMM</name>
<dbReference type="InterPro" id="IPR002078">
    <property type="entry name" value="Sigma_54_int"/>
</dbReference>
<evidence type="ECO:0000256" key="4">
    <source>
        <dbReference type="ARBA" id="ARBA00022741"/>
    </source>
</evidence>
<dbReference type="InterPro" id="IPR002912">
    <property type="entry name" value="ACT_dom"/>
</dbReference>
<dbReference type="Gene3D" id="3.40.50.300">
    <property type="entry name" value="P-loop containing nucleotide triphosphate hydrolases"/>
    <property type="match status" value="1"/>
</dbReference>
<keyword evidence="9" id="KW-0804">Transcription</keyword>
<dbReference type="PROSITE" id="PS50112">
    <property type="entry name" value="PAS"/>
    <property type="match status" value="1"/>
</dbReference>
<dbReference type="InterPro" id="IPR009057">
    <property type="entry name" value="Homeodomain-like_sf"/>
</dbReference>
<dbReference type="Gene3D" id="1.10.8.60">
    <property type="match status" value="1"/>
</dbReference>
<keyword evidence="4" id="KW-0547">Nucleotide-binding</keyword>
<evidence type="ECO:0000256" key="8">
    <source>
        <dbReference type="ARBA" id="ARBA00023159"/>
    </source>
</evidence>
<keyword evidence="5" id="KW-0067">ATP-binding</keyword>
<feature type="domain" description="ACT" evidence="12">
    <location>
        <begin position="2"/>
        <end position="73"/>
    </location>
</feature>
<comment type="subcellular location">
    <subcellularLocation>
        <location evidence="1">Cytoplasm</location>
    </subcellularLocation>
</comment>
<evidence type="ECO:0000256" key="5">
    <source>
        <dbReference type="ARBA" id="ARBA00022840"/>
    </source>
</evidence>
<dbReference type="Gene3D" id="3.30.70.260">
    <property type="match status" value="1"/>
</dbReference>
<dbReference type="PROSITE" id="PS51671">
    <property type="entry name" value="ACT"/>
    <property type="match status" value="1"/>
</dbReference>
<evidence type="ECO:0000256" key="7">
    <source>
        <dbReference type="ARBA" id="ARBA00023125"/>
    </source>
</evidence>
<organism evidence="13 14">
    <name type="scientific">Marinomonas phaeophyticola</name>
    <dbReference type="NCBI Taxonomy" id="3004091"/>
    <lineage>
        <taxon>Bacteria</taxon>
        <taxon>Pseudomonadati</taxon>
        <taxon>Pseudomonadota</taxon>
        <taxon>Gammaproteobacteria</taxon>
        <taxon>Oceanospirillales</taxon>
        <taxon>Oceanospirillaceae</taxon>
        <taxon>Marinomonas</taxon>
    </lineage>
</organism>
<reference evidence="13" key="1">
    <citation type="submission" date="2022-12" db="EMBL/GenBank/DDBJ databases">
        <title>Marinomonas 15G1-11 sp. nov, isolated from marine algae.</title>
        <authorList>
            <person name="Butt M."/>
            <person name="Choi D.G."/>
            <person name="Kim J.M."/>
            <person name="Lee J.K."/>
            <person name="Baek J.H."/>
            <person name="Jeon C.O."/>
        </authorList>
    </citation>
    <scope>NUCLEOTIDE SEQUENCE</scope>
    <source>
        <strain evidence="13">15G1-11</strain>
    </source>
</reference>
<proteinExistence type="predicted"/>
<keyword evidence="6" id="KW-0805">Transcription regulation</keyword>
<evidence type="ECO:0000256" key="1">
    <source>
        <dbReference type="ARBA" id="ARBA00004496"/>
    </source>
</evidence>
<dbReference type="Gene3D" id="3.30.450.20">
    <property type="entry name" value="PAS domain"/>
    <property type="match status" value="1"/>
</dbReference>
<accession>A0ABT4JWT4</accession>
<sequence length="504" mass="56742">MRLEIECESRIGMAREVLDLFIPYKINIKRIEVDTDQRRMHYAFPDIPFDQLQTLLAAIRRIDGVEGVKTVMFTPFEQEKNALLTLLEALPDGVIAVDLHGVVTMATESAVSSLSISYDQIINQPLNKFIKGVRFNFLEMSQKTQLQSKQVRVNGQKILMEILPIFVPDEEGQAIPAGVVINVKSAARLDEQTASLRRSPNIELNLSDYLTNNIAESDSMKCCLKQAATILKLEMPVLIHGATGVGKEDLIKAMYQQWLAAQHTENSKIMYVSGEDISKEKIEMFSTGSGWCVIQSPESIPEVAQKELVRYLKQQSNSHIGMRIITVSHYPLSELRNDCGLNEELFYLISALTLKVPALSERREDILGLAELYLQDVATRLKLKKPKLSKGAGIKMKLYSWPGNLNEFRNVCLQAVALNHSDVIQVDDLNYGAQEERHQTIELIDDSLDKTMKHWEAKLLKDLYPSFPSSRQLAKKIGLSHSAVANKLRDYGIGQTATARRKEG</sequence>
<evidence type="ECO:0000259" key="12">
    <source>
        <dbReference type="PROSITE" id="PS51671"/>
    </source>
</evidence>
<keyword evidence="14" id="KW-1185">Reference proteome</keyword>
<dbReference type="PROSITE" id="PS50045">
    <property type="entry name" value="SIGMA54_INTERACT_4"/>
    <property type="match status" value="1"/>
</dbReference>
<dbReference type="Proteomes" id="UP001149719">
    <property type="component" value="Unassembled WGS sequence"/>
</dbReference>
<evidence type="ECO:0000259" key="10">
    <source>
        <dbReference type="PROSITE" id="PS50045"/>
    </source>
</evidence>
<dbReference type="InterPro" id="IPR027417">
    <property type="entry name" value="P-loop_NTPase"/>
</dbReference>
<evidence type="ECO:0000256" key="2">
    <source>
        <dbReference type="ARBA" id="ARBA00022490"/>
    </source>
</evidence>
<dbReference type="SUPFAM" id="SSF52540">
    <property type="entry name" value="P-loop containing nucleoside triphosphate hydrolases"/>
    <property type="match status" value="1"/>
</dbReference>
<dbReference type="InterPro" id="IPR035965">
    <property type="entry name" value="PAS-like_dom_sf"/>
</dbReference>
<dbReference type="InterPro" id="IPR045865">
    <property type="entry name" value="ACT-like_dom_sf"/>
</dbReference>
<dbReference type="InterPro" id="IPR030828">
    <property type="entry name" value="HTH_TyrR"/>
</dbReference>
<dbReference type="Pfam" id="PF00989">
    <property type="entry name" value="PAS"/>
    <property type="match status" value="1"/>
</dbReference>
<feature type="domain" description="PAS" evidence="11">
    <location>
        <begin position="79"/>
        <end position="124"/>
    </location>
</feature>
<dbReference type="PANTHER" id="PTHR32071">
    <property type="entry name" value="TRANSCRIPTIONAL REGULATORY PROTEIN"/>
    <property type="match status" value="1"/>
</dbReference>
<evidence type="ECO:0000256" key="9">
    <source>
        <dbReference type="ARBA" id="ARBA00023163"/>
    </source>
</evidence>
<evidence type="ECO:0000256" key="3">
    <source>
        <dbReference type="ARBA" id="ARBA00022491"/>
    </source>
</evidence>
<dbReference type="Pfam" id="PF18024">
    <property type="entry name" value="HTH_50"/>
    <property type="match status" value="1"/>
</dbReference>
<evidence type="ECO:0000313" key="13">
    <source>
        <dbReference type="EMBL" id="MCZ2722832.1"/>
    </source>
</evidence>
<evidence type="ECO:0000256" key="6">
    <source>
        <dbReference type="ARBA" id="ARBA00023015"/>
    </source>
</evidence>
<keyword evidence="2" id="KW-0963">Cytoplasm</keyword>
<protein>
    <submittedName>
        <fullName evidence="13">Sigma 54-interacting transcriptional regulator</fullName>
    </submittedName>
</protein>
<dbReference type="SUPFAM" id="SSF55021">
    <property type="entry name" value="ACT-like"/>
    <property type="match status" value="1"/>
</dbReference>
<keyword evidence="7" id="KW-0238">DNA-binding</keyword>
<dbReference type="Gene3D" id="1.10.10.60">
    <property type="entry name" value="Homeodomain-like"/>
    <property type="match status" value="1"/>
</dbReference>
<keyword evidence="8" id="KW-0010">Activator</keyword>
<dbReference type="InterPro" id="IPR000014">
    <property type="entry name" value="PAS"/>
</dbReference>
<evidence type="ECO:0000313" key="14">
    <source>
        <dbReference type="Proteomes" id="UP001149719"/>
    </source>
</evidence>
<dbReference type="PANTHER" id="PTHR32071:SF3">
    <property type="entry name" value="HTH-TYPE TRANSCRIPTIONAL REGULATORY PROTEIN TYRR"/>
    <property type="match status" value="1"/>
</dbReference>
<comment type="caution">
    <text evidence="13">The sequence shown here is derived from an EMBL/GenBank/DDBJ whole genome shotgun (WGS) entry which is preliminary data.</text>
</comment>
<dbReference type="Pfam" id="PF25601">
    <property type="entry name" value="AAA_lid_14"/>
    <property type="match status" value="1"/>
</dbReference>
<feature type="domain" description="Sigma-54 factor interaction" evidence="10">
    <location>
        <begin position="213"/>
        <end position="417"/>
    </location>
</feature>
<evidence type="ECO:0000259" key="11">
    <source>
        <dbReference type="PROSITE" id="PS50112"/>
    </source>
</evidence>
<dbReference type="SUPFAM" id="SSF55785">
    <property type="entry name" value="PYP-like sensor domain (PAS domain)"/>
    <property type="match status" value="1"/>
</dbReference>
<keyword evidence="3" id="KW-0678">Repressor</keyword>
<gene>
    <name evidence="13" type="ORF">O1D97_14745</name>
</gene>
<dbReference type="SMART" id="SM00091">
    <property type="entry name" value="PAS"/>
    <property type="match status" value="1"/>
</dbReference>
<dbReference type="RefSeq" id="WP_269126790.1">
    <property type="nucleotide sequence ID" value="NZ_JAPUBN010000019.1"/>
</dbReference>
<dbReference type="NCBIfam" id="TIGR04381">
    <property type="entry name" value="HTH_TypR"/>
    <property type="match status" value="1"/>
</dbReference>
<dbReference type="CDD" id="cd04877">
    <property type="entry name" value="ACT_TyrR"/>
    <property type="match status" value="1"/>
</dbReference>